<dbReference type="AlphaFoldDB" id="A0AAU9UPI2"/>
<proteinExistence type="predicted"/>
<organism evidence="1 2">
    <name type="scientific">Euphydryas editha</name>
    <name type="common">Edith's checkerspot</name>
    <dbReference type="NCBI Taxonomy" id="104508"/>
    <lineage>
        <taxon>Eukaryota</taxon>
        <taxon>Metazoa</taxon>
        <taxon>Ecdysozoa</taxon>
        <taxon>Arthropoda</taxon>
        <taxon>Hexapoda</taxon>
        <taxon>Insecta</taxon>
        <taxon>Pterygota</taxon>
        <taxon>Neoptera</taxon>
        <taxon>Endopterygota</taxon>
        <taxon>Lepidoptera</taxon>
        <taxon>Glossata</taxon>
        <taxon>Ditrysia</taxon>
        <taxon>Papilionoidea</taxon>
        <taxon>Nymphalidae</taxon>
        <taxon>Nymphalinae</taxon>
        <taxon>Euphydryas</taxon>
    </lineage>
</organism>
<comment type="caution">
    <text evidence="1">The sequence shown here is derived from an EMBL/GenBank/DDBJ whole genome shotgun (WGS) entry which is preliminary data.</text>
</comment>
<dbReference type="PANTHER" id="PTHR46601:SF1">
    <property type="entry name" value="ADF-H DOMAIN-CONTAINING PROTEIN"/>
    <property type="match status" value="1"/>
</dbReference>
<evidence type="ECO:0000313" key="2">
    <source>
        <dbReference type="Proteomes" id="UP001153954"/>
    </source>
</evidence>
<reference evidence="1" key="1">
    <citation type="submission" date="2022-03" db="EMBL/GenBank/DDBJ databases">
        <authorList>
            <person name="Tunstrom K."/>
        </authorList>
    </citation>
    <scope>NUCLEOTIDE SEQUENCE</scope>
</reference>
<gene>
    <name evidence="1" type="ORF">EEDITHA_LOCUS15885</name>
</gene>
<dbReference type="PANTHER" id="PTHR46601">
    <property type="entry name" value="ULP_PROTEASE DOMAIN-CONTAINING PROTEIN"/>
    <property type="match status" value="1"/>
</dbReference>
<dbReference type="EMBL" id="CAKOGL010000023">
    <property type="protein sequence ID" value="CAH2101093.1"/>
    <property type="molecule type" value="Genomic_DNA"/>
</dbReference>
<protein>
    <submittedName>
        <fullName evidence="1">Uncharacterized protein</fullName>
    </submittedName>
</protein>
<keyword evidence="2" id="KW-1185">Reference proteome</keyword>
<sequence length="187" mass="20858">MNHVNNIVHQLKEVRKLKESMTAYDCLLNIDFSENYITKYSAEVQSTHFGGSKAQITLHTGVLYYLDKDPSNDDSTLRNESFCTITENLKHDPILICAHLKPIIEHIKTQVPALQNMHFLSDGPSTQYLKRATAKGAPDGVGGCVKRVADMQVALGRDITNVSILVKCLEENCKGIKVIQIDDSEID</sequence>
<name>A0AAU9UPI2_EUPED</name>
<evidence type="ECO:0000313" key="1">
    <source>
        <dbReference type="EMBL" id="CAH2101093.1"/>
    </source>
</evidence>
<accession>A0AAU9UPI2</accession>
<dbReference type="Proteomes" id="UP001153954">
    <property type="component" value="Unassembled WGS sequence"/>
</dbReference>